<dbReference type="InParanoid" id="A0A1Q5PVY9"/>
<sequence length="118" mass="12368">MEEIFLPVGDLESLQDSTAAIGRDAESAASRLALPQVAAAMPGSAAAPNAADTADALRVATTHLTQEYTEFSNKVLIAIDSFAQAEDKMVATYQQLAGQRALDSATIGILSPQFPTEE</sequence>
<accession>A0A1Q5PVY9</accession>
<dbReference type="EMBL" id="MQVS01000006">
    <property type="protein sequence ID" value="OKL51609.1"/>
    <property type="molecule type" value="Genomic_DNA"/>
</dbReference>
<keyword evidence="2" id="KW-1185">Reference proteome</keyword>
<evidence type="ECO:0008006" key="3">
    <source>
        <dbReference type="Google" id="ProtNLM"/>
    </source>
</evidence>
<dbReference type="STRING" id="52770.BSZ40_07175"/>
<organism evidence="1 2">
    <name type="scientific">Buchananella hordeovulneris</name>
    <dbReference type="NCBI Taxonomy" id="52770"/>
    <lineage>
        <taxon>Bacteria</taxon>
        <taxon>Bacillati</taxon>
        <taxon>Actinomycetota</taxon>
        <taxon>Actinomycetes</taxon>
        <taxon>Actinomycetales</taxon>
        <taxon>Actinomycetaceae</taxon>
        <taxon>Buchananella</taxon>
    </lineage>
</organism>
<dbReference type="RefSeq" id="WP_073824644.1">
    <property type="nucleotide sequence ID" value="NZ_MQVS01000006.1"/>
</dbReference>
<name>A0A1Q5PVY9_9ACTO</name>
<evidence type="ECO:0000313" key="1">
    <source>
        <dbReference type="EMBL" id="OKL51609.1"/>
    </source>
</evidence>
<dbReference type="AlphaFoldDB" id="A0A1Q5PVY9"/>
<dbReference type="Proteomes" id="UP000185612">
    <property type="component" value="Unassembled WGS sequence"/>
</dbReference>
<evidence type="ECO:0000313" key="2">
    <source>
        <dbReference type="Proteomes" id="UP000185612"/>
    </source>
</evidence>
<proteinExistence type="predicted"/>
<comment type="caution">
    <text evidence="1">The sequence shown here is derived from an EMBL/GenBank/DDBJ whole genome shotgun (WGS) entry which is preliminary data.</text>
</comment>
<reference evidence="2" key="1">
    <citation type="submission" date="2016-12" db="EMBL/GenBank/DDBJ databases">
        <authorList>
            <person name="Meng X."/>
        </authorList>
    </citation>
    <scope>NUCLEOTIDE SEQUENCE [LARGE SCALE GENOMIC DNA]</scope>
    <source>
        <strain evidence="2">DSM 20732</strain>
    </source>
</reference>
<protein>
    <recommendedName>
        <fullName evidence="3">PE domain-containing protein</fullName>
    </recommendedName>
</protein>
<gene>
    <name evidence="1" type="ORF">BSZ40_07175</name>
</gene>